<dbReference type="Pfam" id="PF01036">
    <property type="entry name" value="Bac_rhodopsin"/>
    <property type="match status" value="1"/>
</dbReference>
<feature type="transmembrane region" description="Helical" evidence="12">
    <location>
        <begin position="164"/>
        <end position="185"/>
    </location>
</feature>
<evidence type="ECO:0000256" key="6">
    <source>
        <dbReference type="ARBA" id="ARBA00022925"/>
    </source>
</evidence>
<evidence type="ECO:0008006" key="15">
    <source>
        <dbReference type="Google" id="ProtNLM"/>
    </source>
</evidence>
<organism evidence="13 14">
    <name type="scientific">Exophiala aquamarina CBS 119918</name>
    <dbReference type="NCBI Taxonomy" id="1182545"/>
    <lineage>
        <taxon>Eukaryota</taxon>
        <taxon>Fungi</taxon>
        <taxon>Dikarya</taxon>
        <taxon>Ascomycota</taxon>
        <taxon>Pezizomycotina</taxon>
        <taxon>Eurotiomycetes</taxon>
        <taxon>Chaetothyriomycetidae</taxon>
        <taxon>Chaetothyriales</taxon>
        <taxon>Herpotrichiellaceae</taxon>
        <taxon>Exophiala</taxon>
    </lineage>
</organism>
<gene>
    <name evidence="13" type="ORF">A1O9_02707</name>
</gene>
<evidence type="ECO:0000256" key="11">
    <source>
        <dbReference type="SAM" id="MobiDB-lite"/>
    </source>
</evidence>
<feature type="transmembrane region" description="Helical" evidence="12">
    <location>
        <begin position="138"/>
        <end position="158"/>
    </location>
</feature>
<evidence type="ECO:0000256" key="2">
    <source>
        <dbReference type="ARBA" id="ARBA00008130"/>
    </source>
</evidence>
<feature type="transmembrane region" description="Helical" evidence="12">
    <location>
        <begin position="34"/>
        <end position="53"/>
    </location>
</feature>
<keyword evidence="9 12" id="KW-0472">Membrane</keyword>
<dbReference type="GO" id="GO:0005216">
    <property type="term" value="F:monoatomic ion channel activity"/>
    <property type="evidence" value="ECO:0007669"/>
    <property type="project" value="InterPro"/>
</dbReference>
<evidence type="ECO:0000256" key="5">
    <source>
        <dbReference type="ARBA" id="ARBA00022692"/>
    </source>
</evidence>
<dbReference type="RefSeq" id="XP_013263732.1">
    <property type="nucleotide sequence ID" value="XM_013408278.1"/>
</dbReference>
<evidence type="ECO:0000256" key="10">
    <source>
        <dbReference type="ARBA" id="ARBA00023170"/>
    </source>
</evidence>
<dbReference type="GO" id="GO:0005783">
    <property type="term" value="C:endoplasmic reticulum"/>
    <property type="evidence" value="ECO:0007669"/>
    <property type="project" value="TreeGrafter"/>
</dbReference>
<feature type="region of interest" description="Disordered" evidence="11">
    <location>
        <begin position="276"/>
        <end position="315"/>
    </location>
</feature>
<dbReference type="PANTHER" id="PTHR28286">
    <property type="match status" value="1"/>
</dbReference>
<feature type="transmembrane region" description="Helical" evidence="12">
    <location>
        <begin position="197"/>
        <end position="221"/>
    </location>
</feature>
<keyword evidence="5 12" id="KW-0812">Transmembrane</keyword>
<dbReference type="InterPro" id="IPR043476">
    <property type="entry name" value="Yro2-like_7TM"/>
</dbReference>
<keyword evidence="7 12" id="KW-1133">Transmembrane helix</keyword>
<feature type="transmembrane region" description="Helical" evidence="12">
    <location>
        <begin position="233"/>
        <end position="256"/>
    </location>
</feature>
<sequence>MSTFERRNDATTINPFRVNDRDVVIHQTVRGADWYYTVCAIMGVTSLTILALSKRKLRTDRLFFYLSATLCFVACIAYFSMGSNLGWTPIDVEFRRSDPQVEGRNRQIFYARYIDWVITTPLLLTDLLLTAGMPWPSILWIIGLDELMIVTGLLGALVRSRYKWGFYTFGCVAMLYIFYELGFVARRHALALGKDVHRVYVTCGVLTLVVWLCYPIAWGLSEGGNVIAPDSEGIFYGILDILAKPCFSAALIWGHWNIDPARLGLRINEISDGLSSAEREKRGLPNTRHESTPGVQRAITPSVAADGGPASAPTD</sequence>
<dbReference type="AlphaFoldDB" id="A0A072PN09"/>
<accession>A0A072PN09</accession>
<dbReference type="GO" id="GO:0007602">
    <property type="term" value="P:phototransduction"/>
    <property type="evidence" value="ECO:0007669"/>
    <property type="project" value="UniProtKB-KW"/>
</dbReference>
<reference evidence="13 14" key="1">
    <citation type="submission" date="2013-03" db="EMBL/GenBank/DDBJ databases">
        <title>The Genome Sequence of Exophiala aquamarina CBS 119918.</title>
        <authorList>
            <consortium name="The Broad Institute Genomics Platform"/>
            <person name="Cuomo C."/>
            <person name="de Hoog S."/>
            <person name="Gorbushina A."/>
            <person name="Walker B."/>
            <person name="Young S.K."/>
            <person name="Zeng Q."/>
            <person name="Gargeya S."/>
            <person name="Fitzgerald M."/>
            <person name="Haas B."/>
            <person name="Abouelleil A."/>
            <person name="Allen A.W."/>
            <person name="Alvarado L."/>
            <person name="Arachchi H.M."/>
            <person name="Berlin A.M."/>
            <person name="Chapman S.B."/>
            <person name="Gainer-Dewar J."/>
            <person name="Goldberg J."/>
            <person name="Griggs A."/>
            <person name="Gujja S."/>
            <person name="Hansen M."/>
            <person name="Howarth C."/>
            <person name="Imamovic A."/>
            <person name="Ireland A."/>
            <person name="Larimer J."/>
            <person name="McCowan C."/>
            <person name="Murphy C."/>
            <person name="Pearson M."/>
            <person name="Poon T.W."/>
            <person name="Priest M."/>
            <person name="Roberts A."/>
            <person name="Saif S."/>
            <person name="Shea T."/>
            <person name="Sisk P."/>
            <person name="Sykes S."/>
            <person name="Wortman J."/>
            <person name="Nusbaum C."/>
            <person name="Birren B."/>
        </authorList>
    </citation>
    <scope>NUCLEOTIDE SEQUENCE [LARGE SCALE GENOMIC DNA]</scope>
    <source>
        <strain evidence="13 14">CBS 119918</strain>
    </source>
</reference>
<name>A0A072PN09_9EURO</name>
<keyword evidence="14" id="KW-1185">Reference proteome</keyword>
<evidence type="ECO:0000313" key="13">
    <source>
        <dbReference type="EMBL" id="KEF61142.1"/>
    </source>
</evidence>
<dbReference type="PRINTS" id="PR00251">
    <property type="entry name" value="BACTRLOPSIN"/>
</dbReference>
<dbReference type="SUPFAM" id="SSF81321">
    <property type="entry name" value="Family A G protein-coupled receptor-like"/>
    <property type="match status" value="1"/>
</dbReference>
<evidence type="ECO:0000256" key="12">
    <source>
        <dbReference type="SAM" id="Phobius"/>
    </source>
</evidence>
<proteinExistence type="inferred from homology"/>
<evidence type="ECO:0000256" key="4">
    <source>
        <dbReference type="ARBA" id="ARBA00022606"/>
    </source>
</evidence>
<dbReference type="HOGENOM" id="CLU_054785_2_1_1"/>
<dbReference type="GO" id="GO:0009881">
    <property type="term" value="F:photoreceptor activity"/>
    <property type="evidence" value="ECO:0007669"/>
    <property type="project" value="UniProtKB-KW"/>
</dbReference>
<dbReference type="PANTHER" id="PTHR28286:SF1">
    <property type="entry name" value="30 KDA HEAT SHOCK PROTEIN-RELATED"/>
    <property type="match status" value="1"/>
</dbReference>
<protein>
    <recommendedName>
        <fullName evidence="15">Bacteriorhodopsin</fullName>
    </recommendedName>
</protein>
<comment type="caution">
    <text evidence="13">The sequence shown here is derived from an EMBL/GenBank/DDBJ whole genome shotgun (WGS) entry which is preliminary data.</text>
</comment>
<dbReference type="GO" id="GO:0005886">
    <property type="term" value="C:plasma membrane"/>
    <property type="evidence" value="ECO:0007669"/>
    <property type="project" value="TreeGrafter"/>
</dbReference>
<keyword evidence="3" id="KW-0600">Photoreceptor protein</keyword>
<evidence type="ECO:0000256" key="1">
    <source>
        <dbReference type="ARBA" id="ARBA00004141"/>
    </source>
</evidence>
<dbReference type="SMART" id="SM01021">
    <property type="entry name" value="Bac_rhodopsin"/>
    <property type="match status" value="1"/>
</dbReference>
<dbReference type="FunFam" id="1.20.1070.10:FF:000160">
    <property type="entry name" value="Related to Opsin-1"/>
    <property type="match status" value="1"/>
</dbReference>
<dbReference type="CDD" id="cd15239">
    <property type="entry name" value="7tm_YRO2_fungal-like"/>
    <property type="match status" value="1"/>
</dbReference>
<dbReference type="Proteomes" id="UP000027920">
    <property type="component" value="Unassembled WGS sequence"/>
</dbReference>
<comment type="subcellular location">
    <subcellularLocation>
        <location evidence="1">Membrane</location>
        <topology evidence="1">Multi-pass membrane protein</topology>
    </subcellularLocation>
</comment>
<dbReference type="OrthoDB" id="536545at2759"/>
<evidence type="ECO:0000256" key="3">
    <source>
        <dbReference type="ARBA" id="ARBA00022543"/>
    </source>
</evidence>
<evidence type="ECO:0000313" key="14">
    <source>
        <dbReference type="Proteomes" id="UP000027920"/>
    </source>
</evidence>
<dbReference type="GeneID" id="25277648"/>
<keyword evidence="6" id="KW-0681">Retinal protein</keyword>
<evidence type="ECO:0000256" key="9">
    <source>
        <dbReference type="ARBA" id="ARBA00023136"/>
    </source>
</evidence>
<keyword evidence="10" id="KW-0675">Receptor</keyword>
<feature type="compositionally biased region" description="Basic and acidic residues" evidence="11">
    <location>
        <begin position="277"/>
        <end position="291"/>
    </location>
</feature>
<dbReference type="InterPro" id="IPR001425">
    <property type="entry name" value="Arc/bac/fun_rhodopsins"/>
</dbReference>
<evidence type="ECO:0000256" key="7">
    <source>
        <dbReference type="ARBA" id="ARBA00022989"/>
    </source>
</evidence>
<keyword evidence="4" id="KW-0716">Sensory transduction</keyword>
<dbReference type="InterPro" id="IPR018229">
    <property type="entry name" value="Rhodopsin_retinal_BS"/>
</dbReference>
<feature type="transmembrane region" description="Helical" evidence="12">
    <location>
        <begin position="62"/>
        <end position="81"/>
    </location>
</feature>
<dbReference type="Gene3D" id="1.20.1070.10">
    <property type="entry name" value="Rhodopsin 7-helix transmembrane proteins"/>
    <property type="match status" value="1"/>
</dbReference>
<dbReference type="VEuPathDB" id="FungiDB:A1O9_02707"/>
<dbReference type="PROSITE" id="PS00950">
    <property type="entry name" value="BACTERIAL_OPSIN_1"/>
    <property type="match status" value="1"/>
</dbReference>
<keyword evidence="8" id="KW-0157">Chromophore</keyword>
<dbReference type="EMBL" id="AMGV01000002">
    <property type="protein sequence ID" value="KEF61142.1"/>
    <property type="molecule type" value="Genomic_DNA"/>
</dbReference>
<evidence type="ECO:0000256" key="8">
    <source>
        <dbReference type="ARBA" id="ARBA00022991"/>
    </source>
</evidence>
<comment type="similarity">
    <text evidence="2">Belongs to the archaeal/bacterial/fungal opsin family.</text>
</comment>